<organism evidence="1 2">
    <name type="scientific">Rhodocytophaga aerolata</name>
    <dbReference type="NCBI Taxonomy" id="455078"/>
    <lineage>
        <taxon>Bacteria</taxon>
        <taxon>Pseudomonadati</taxon>
        <taxon>Bacteroidota</taxon>
        <taxon>Cytophagia</taxon>
        <taxon>Cytophagales</taxon>
        <taxon>Rhodocytophagaceae</taxon>
        <taxon>Rhodocytophaga</taxon>
    </lineage>
</organism>
<evidence type="ECO:0000313" key="1">
    <source>
        <dbReference type="EMBL" id="MDO1450541.1"/>
    </source>
</evidence>
<gene>
    <name evidence="1" type="ORF">Q0590_29970</name>
</gene>
<dbReference type="EMBL" id="JAUKPO010000032">
    <property type="protein sequence ID" value="MDO1450541.1"/>
    <property type="molecule type" value="Genomic_DNA"/>
</dbReference>
<reference evidence="1" key="1">
    <citation type="submission" date="2023-07" db="EMBL/GenBank/DDBJ databases">
        <title>The genome sequence of Rhodocytophaga aerolata KACC 12507.</title>
        <authorList>
            <person name="Zhang X."/>
        </authorList>
    </citation>
    <scope>NUCLEOTIDE SEQUENCE</scope>
    <source>
        <strain evidence="1">KACC 12507</strain>
    </source>
</reference>
<sequence>MPKSKAVADGKQSAQLRPADRQQIINYNTEFFTQHNPFIRHIIRRTRDFLENTIDPSKQETYLKKVEVQLLGEGEKGANLLPGYLMDSYQTAEEFSECLAQRIKSAGFMRMLLLKRMGSSIEAGTDSNKVTRRRCN</sequence>
<evidence type="ECO:0000313" key="2">
    <source>
        <dbReference type="Proteomes" id="UP001168528"/>
    </source>
</evidence>
<dbReference type="Proteomes" id="UP001168528">
    <property type="component" value="Unassembled WGS sequence"/>
</dbReference>
<comment type="caution">
    <text evidence="1">The sequence shown here is derived from an EMBL/GenBank/DDBJ whole genome shotgun (WGS) entry which is preliminary data.</text>
</comment>
<keyword evidence="2" id="KW-1185">Reference proteome</keyword>
<accession>A0ABT8REJ8</accession>
<dbReference type="RefSeq" id="WP_302041342.1">
    <property type="nucleotide sequence ID" value="NZ_JAUKPO010000032.1"/>
</dbReference>
<protein>
    <submittedName>
        <fullName evidence="1">Uncharacterized protein</fullName>
    </submittedName>
</protein>
<name>A0ABT8REJ8_9BACT</name>
<proteinExistence type="predicted"/>